<dbReference type="AlphaFoldDB" id="A0A8S1TJC9"/>
<evidence type="ECO:0000313" key="2">
    <source>
        <dbReference type="EMBL" id="CAD8151787.1"/>
    </source>
</evidence>
<gene>
    <name evidence="2" type="ORF">POCTA_138.1.T0250282</name>
</gene>
<reference evidence="2" key="1">
    <citation type="submission" date="2021-01" db="EMBL/GenBank/DDBJ databases">
        <authorList>
            <consortium name="Genoscope - CEA"/>
            <person name="William W."/>
        </authorList>
    </citation>
    <scope>NUCLEOTIDE SEQUENCE</scope>
</reference>
<feature type="transmembrane region" description="Helical" evidence="1">
    <location>
        <begin position="74"/>
        <end position="92"/>
    </location>
</feature>
<sequence length="152" mass="16990">MTFNTSSIQFKVSIITNTQIIRVMSVKPSIRMTLFTGTCTRLAILIICHVIIIVILTYTGVANSCAMFERITKVAFRWQIIAFLTSVITWTTNEIGANLIISILTDANLQINNSECSRRTSCTFSTCSIISTIITRRRTLSTSQNSSNCIYC</sequence>
<feature type="transmembrane region" description="Helical" evidence="1">
    <location>
        <begin position="42"/>
        <end position="62"/>
    </location>
</feature>
<keyword evidence="3" id="KW-1185">Reference proteome</keyword>
<name>A0A8S1TJC9_PAROT</name>
<proteinExistence type="predicted"/>
<keyword evidence="1" id="KW-0812">Transmembrane</keyword>
<dbReference type="EMBL" id="CAJJDP010000025">
    <property type="protein sequence ID" value="CAD8151787.1"/>
    <property type="molecule type" value="Genomic_DNA"/>
</dbReference>
<protein>
    <submittedName>
        <fullName evidence="2">Uncharacterized protein</fullName>
    </submittedName>
</protein>
<evidence type="ECO:0000256" key="1">
    <source>
        <dbReference type="SAM" id="Phobius"/>
    </source>
</evidence>
<accession>A0A8S1TJC9</accession>
<comment type="caution">
    <text evidence="2">The sequence shown here is derived from an EMBL/GenBank/DDBJ whole genome shotgun (WGS) entry which is preliminary data.</text>
</comment>
<keyword evidence="1" id="KW-1133">Transmembrane helix</keyword>
<evidence type="ECO:0000313" key="3">
    <source>
        <dbReference type="Proteomes" id="UP000683925"/>
    </source>
</evidence>
<organism evidence="2 3">
    <name type="scientific">Paramecium octaurelia</name>
    <dbReference type="NCBI Taxonomy" id="43137"/>
    <lineage>
        <taxon>Eukaryota</taxon>
        <taxon>Sar</taxon>
        <taxon>Alveolata</taxon>
        <taxon>Ciliophora</taxon>
        <taxon>Intramacronucleata</taxon>
        <taxon>Oligohymenophorea</taxon>
        <taxon>Peniculida</taxon>
        <taxon>Parameciidae</taxon>
        <taxon>Paramecium</taxon>
    </lineage>
</organism>
<dbReference type="Proteomes" id="UP000683925">
    <property type="component" value="Unassembled WGS sequence"/>
</dbReference>
<keyword evidence="1" id="KW-0472">Membrane</keyword>